<gene>
    <name evidence="15" type="ORF">M0813_20119</name>
</gene>
<protein>
    <recommendedName>
        <fullName evidence="11 12">Mannosyl-oligosaccharide glucosidase</fullName>
        <ecNumber evidence="11 12">3.2.1.106</ecNumber>
    </recommendedName>
</protein>
<dbReference type="InterPro" id="IPR012341">
    <property type="entry name" value="6hp_glycosidase-like_sf"/>
</dbReference>
<dbReference type="Pfam" id="PF16923">
    <property type="entry name" value="Glyco_hydro_63N"/>
    <property type="match status" value="1"/>
</dbReference>
<evidence type="ECO:0000259" key="13">
    <source>
        <dbReference type="Pfam" id="PF03200"/>
    </source>
</evidence>
<evidence type="ECO:0000256" key="12">
    <source>
        <dbReference type="RuleBase" id="RU368089"/>
    </source>
</evidence>
<evidence type="ECO:0000256" key="11">
    <source>
        <dbReference type="ARBA" id="ARBA00038888"/>
    </source>
</evidence>
<dbReference type="PANTHER" id="PTHR10412">
    <property type="entry name" value="MANNOSYL-OLIGOSACCHARIDE GLUCOSIDASE"/>
    <property type="match status" value="1"/>
</dbReference>
<evidence type="ECO:0000256" key="3">
    <source>
        <dbReference type="ARBA" id="ARBA00022692"/>
    </source>
</evidence>
<dbReference type="InterPro" id="IPR038291">
    <property type="entry name" value="SAP30_C_sf"/>
</dbReference>
<evidence type="ECO:0000256" key="1">
    <source>
        <dbReference type="ARBA" id="ARBA00004648"/>
    </source>
</evidence>
<feature type="domain" description="Glycosyl hydrolase family 63 N-terminal" evidence="14">
    <location>
        <begin position="1"/>
        <end position="238"/>
    </location>
</feature>
<comment type="similarity">
    <text evidence="2 12">Belongs to the glycosyl hydrolase 63 family.</text>
</comment>
<evidence type="ECO:0000256" key="6">
    <source>
        <dbReference type="ARBA" id="ARBA00022968"/>
    </source>
</evidence>
<keyword evidence="4 12" id="KW-0378">Hydrolase</keyword>
<evidence type="ECO:0000256" key="8">
    <source>
        <dbReference type="ARBA" id="ARBA00023136"/>
    </source>
</evidence>
<keyword evidence="9" id="KW-0325">Glycoprotein</keyword>
<evidence type="ECO:0000256" key="10">
    <source>
        <dbReference type="ARBA" id="ARBA00023295"/>
    </source>
</evidence>
<keyword evidence="5 12" id="KW-0256">Endoplasmic reticulum</keyword>
<keyword evidence="6" id="KW-0735">Signal-anchor</keyword>
<evidence type="ECO:0000256" key="9">
    <source>
        <dbReference type="ARBA" id="ARBA00023180"/>
    </source>
</evidence>
<reference evidence="15" key="1">
    <citation type="submission" date="2022-08" db="EMBL/GenBank/DDBJ databases">
        <title>Novel sulfate-reducing endosymbionts in the free-living metamonad Anaeramoeba.</title>
        <authorList>
            <person name="Jerlstrom-Hultqvist J."/>
            <person name="Cepicka I."/>
            <person name="Gallot-Lavallee L."/>
            <person name="Salas-Leiva D."/>
            <person name="Curtis B.A."/>
            <person name="Zahonova K."/>
            <person name="Pipaliya S."/>
            <person name="Dacks J."/>
            <person name="Roger A.J."/>
        </authorList>
    </citation>
    <scope>NUCLEOTIDE SEQUENCE</scope>
    <source>
        <strain evidence="15">Schooner1</strain>
    </source>
</reference>
<comment type="catalytic activity">
    <reaction evidence="12">
        <text>N(4)-(alpha-D-Glc-(1-&gt;2)-alpha-D-Glc-(1-&gt;3)-alpha-D-Glc-(1-&gt;3)-alpha-D-Man-(1-&gt;2)-alpha-D-Man-(1-&gt;2)-alpha-D-Man-(1-&gt;3)-[alpha-D-Man-(1-&gt;2)-alpha-D-Man-(1-&gt;3)-[alpha-D-Man-(1-&gt;2)-alpha-D-Man-(1-&gt;6)]-alpha-D-Man-(1-&gt;6)]-beta-D-Man-(1-&gt;4)-beta-D-GlcNAc-(1-&gt;4)-beta-D-GlcNAc)-L-asparaginyl-[protein] + H2O = N(4)-(alpha-D-Glc-(1-&gt;3)-alpha-D-Glc-(1-&gt;3)-alpha-D-Man-(1-&gt;2)-alpha-D-Man-(1-&gt;2)-alpha-D-Man-(1-&gt;3)-[alpha-D-Man-(1-&gt;2)-alpha-D-Man-(1-&gt;3)-[alpha-D-Man-(1-&gt;2)-alpha-D-Man-(1-&gt;6)]-alpha-D-Man-(1-&gt;6)]-beta-D-Man-(1-&gt;4)-beta-D-GlcNAc-(1-&gt;4)-beta-D-GlcNAc)-L-asparaginyl-[protein] + beta-D-glucose</text>
        <dbReference type="Rhea" id="RHEA:55988"/>
        <dbReference type="Rhea" id="RHEA-COMP:12806"/>
        <dbReference type="Rhea" id="RHEA-COMP:14355"/>
        <dbReference type="ChEBI" id="CHEBI:15377"/>
        <dbReference type="ChEBI" id="CHEBI:15903"/>
        <dbReference type="ChEBI" id="CHEBI:59082"/>
        <dbReference type="ChEBI" id="CHEBI:132537"/>
        <dbReference type="EC" id="3.2.1.106"/>
    </reaction>
</comment>
<keyword evidence="16" id="KW-1185">Reference proteome</keyword>
<dbReference type="PANTHER" id="PTHR10412:SF11">
    <property type="entry name" value="MANNOSYL-OLIGOSACCHARIDE GLUCOSIDASE"/>
    <property type="match status" value="1"/>
</dbReference>
<dbReference type="Gene3D" id="6.10.160.20">
    <property type="match status" value="1"/>
</dbReference>
<comment type="caution">
    <text evidence="15">The sequence shown here is derived from an EMBL/GenBank/DDBJ whole genome shotgun (WGS) entry which is preliminary data.</text>
</comment>
<evidence type="ECO:0000256" key="2">
    <source>
        <dbReference type="ARBA" id="ARBA00010833"/>
    </source>
</evidence>
<dbReference type="InterPro" id="IPR008928">
    <property type="entry name" value="6-hairpin_glycosidase_sf"/>
</dbReference>
<dbReference type="Gene3D" id="2.70.98.110">
    <property type="entry name" value="Glycosyl hydrolase family 63, N-terminal domain"/>
    <property type="match status" value="1"/>
</dbReference>
<evidence type="ECO:0000259" key="14">
    <source>
        <dbReference type="Pfam" id="PF16923"/>
    </source>
</evidence>
<evidence type="ECO:0000256" key="5">
    <source>
        <dbReference type="ARBA" id="ARBA00022824"/>
    </source>
</evidence>
<keyword evidence="10 12" id="KW-0326">Glycosidase</keyword>
<keyword evidence="7" id="KW-1133">Transmembrane helix</keyword>
<evidence type="ECO:0000256" key="4">
    <source>
        <dbReference type="ARBA" id="ARBA00022801"/>
    </source>
</evidence>
<dbReference type="EC" id="3.2.1.106" evidence="11 12"/>
<organism evidence="15 16">
    <name type="scientific">Anaeramoeba flamelloides</name>
    <dbReference type="NCBI Taxonomy" id="1746091"/>
    <lineage>
        <taxon>Eukaryota</taxon>
        <taxon>Metamonada</taxon>
        <taxon>Anaeramoebidae</taxon>
        <taxon>Anaeramoeba</taxon>
    </lineage>
</organism>
<dbReference type="Gene3D" id="1.50.10.10">
    <property type="match status" value="1"/>
</dbReference>
<dbReference type="EMBL" id="JAOAOG010000143">
    <property type="protein sequence ID" value="KAJ6245699.1"/>
    <property type="molecule type" value="Genomic_DNA"/>
</dbReference>
<dbReference type="InterPro" id="IPR004888">
    <property type="entry name" value="Glycoside_hydrolase_63"/>
</dbReference>
<feature type="domain" description="Glycosyl hydrolase family 63 C-terminal" evidence="13">
    <location>
        <begin position="328"/>
        <end position="783"/>
    </location>
</feature>
<comment type="function">
    <text evidence="12">Cleaves the distal alpha 1,2-linked glucose residue from the Glc(3)Man(9)GlcNAc(2) oligosaccharide precursor.</text>
</comment>
<dbReference type="InterPro" id="IPR038518">
    <property type="entry name" value="Glyco_hydro_63N_sf"/>
</dbReference>
<evidence type="ECO:0000313" key="16">
    <source>
        <dbReference type="Proteomes" id="UP001150062"/>
    </source>
</evidence>
<evidence type="ECO:0000313" key="15">
    <source>
        <dbReference type="EMBL" id="KAJ6245699.1"/>
    </source>
</evidence>
<dbReference type="Proteomes" id="UP001150062">
    <property type="component" value="Unassembled WGS sequence"/>
</dbReference>
<evidence type="ECO:0000256" key="7">
    <source>
        <dbReference type="ARBA" id="ARBA00022989"/>
    </source>
</evidence>
<dbReference type="InterPro" id="IPR031631">
    <property type="entry name" value="Glyco_hydro_63N"/>
</dbReference>
<proteinExistence type="inferred from homology"/>
<accession>A0ABQ8YMJ6</accession>
<comment type="subcellular location">
    <subcellularLocation>
        <location evidence="1 12">Endoplasmic reticulum membrane</location>
        <topology evidence="1 12">Single-pass type II membrane protein</topology>
    </subcellularLocation>
</comment>
<keyword evidence="8" id="KW-0472">Membrane</keyword>
<dbReference type="InterPro" id="IPR031335">
    <property type="entry name" value="Glyco_hydro_63_C"/>
</dbReference>
<name>A0ABQ8YMJ6_9EUKA</name>
<sequence length="897" mass="105411">MKSRTKNGVEVGVMWTGAQSTIDPNRLFSRPSNIEKLRNEASTDQSLIYGWEEHDGRSFGIQKITDKLNNIQIDSSFIKNEFSTKQKGGGYTMKIKVDPLEDEKSNNNNKQKNQPISFFVYVKCEKNTRLKLINAKKAKGLNNDLFIEGENSELGKFSIVIPKGENYQHPSVTKETKSFFGSTLKSLDNIHYLLLSRKDTEELSETSFDSYDGWKVKDFVQESLQNKINNLKKTYMRKYSRTLKKEIQMRQEGEFVRSTLPKKTVYPTIENVIEKGDHNVMIFQFIVMPSFTFDINFISQEGFPEIAKLKLRQKKKLLSDISQNYLSKYEDNLRLKSFLFEKKFLQKFRFNEKNLSKKKLNFGKYVLSNLLGAIGYWDGNIIIQATAKNDMEPQYTLIDHSLFSSVPSRSNFPRGFFWDEGFHNLLISEFDEEISQEITTSWYNLLDSDGWIPREMIIGDESRSRVPKEFLVQYPWMANPPTFTILIEQMLNKIQLNENTFSDDLEYSSLSSIEESTGSQNNKKNKNKSRISFLEKIYPKLKKHYGWYLKTQLGSEKYTFRWKGRTVDHNLPSGLDDAPRSPQPSVNEKNVDLFSWMSYYSRLLLKMEKLTTKNPKTIKNFESDNKIFQKKMVDFHYDQESGLFADNAGYLIEDPEDPTVDPTYFVKNQGYLNLFPFLLGLIPLNDTDKIHATLDLISDPERLWTDFGIASLSKSDPLFRTNENYWRGEIWININYLILRAIKKYYYQIPQTHPIYTKLRTNLITYISRDFHKTGFLWEHYSPLNVCIIEWKFMPPKTRTRSKRAKHVKHKAKNDNKRVRTNLKKKQRTHVVRKKKPIVDFSKLSYETLLEIKQHYQINQETQDVQELSQLILAKFLKQAINEEKVIKDFLNFSKEY</sequence>
<dbReference type="Pfam" id="PF03200">
    <property type="entry name" value="Glyco_hydro_63"/>
    <property type="match status" value="1"/>
</dbReference>
<keyword evidence="3" id="KW-0812">Transmembrane</keyword>
<dbReference type="SUPFAM" id="SSF48208">
    <property type="entry name" value="Six-hairpin glycosidases"/>
    <property type="match status" value="1"/>
</dbReference>